<evidence type="ECO:0000313" key="2">
    <source>
        <dbReference type="EMBL" id="PWC29668.1"/>
    </source>
</evidence>
<keyword evidence="3" id="KW-1185">Reference proteome</keyword>
<accession>A0A2U1V6X6</accession>
<evidence type="ECO:0000313" key="3">
    <source>
        <dbReference type="Proteomes" id="UP000245048"/>
    </source>
</evidence>
<dbReference type="InterPro" id="IPR018392">
    <property type="entry name" value="LysM"/>
</dbReference>
<dbReference type="AlphaFoldDB" id="A0A2U1V6X6"/>
<dbReference type="PANTHER" id="PTHR34700:SF4">
    <property type="entry name" value="PHAGE-LIKE ELEMENT PBSX PROTEIN XKDP"/>
    <property type="match status" value="1"/>
</dbReference>
<dbReference type="InterPro" id="IPR052196">
    <property type="entry name" value="Bact_Kbp"/>
</dbReference>
<name>A0A2U1V6X6_9PROT</name>
<dbReference type="PANTHER" id="PTHR34700">
    <property type="entry name" value="POTASSIUM BINDING PROTEIN KBP"/>
    <property type="match status" value="1"/>
</dbReference>
<dbReference type="OrthoDB" id="370541at2"/>
<reference evidence="3" key="1">
    <citation type="submission" date="2017-10" db="EMBL/GenBank/DDBJ databases">
        <authorList>
            <person name="Toshchakov S.V."/>
            <person name="Goeva M.A."/>
        </authorList>
    </citation>
    <scope>NUCLEOTIDE SEQUENCE [LARGE SCALE GENOMIC DNA]</scope>
    <source>
        <strain evidence="3">JR1/69-1-13</strain>
    </source>
</reference>
<dbReference type="RefSeq" id="WP_109516240.1">
    <property type="nucleotide sequence ID" value="NZ_PDOA01000003.1"/>
</dbReference>
<organism evidence="2 3">
    <name type="scientific">Teichococcus aestuarii</name>
    <dbReference type="NCBI Taxonomy" id="568898"/>
    <lineage>
        <taxon>Bacteria</taxon>
        <taxon>Pseudomonadati</taxon>
        <taxon>Pseudomonadota</taxon>
        <taxon>Alphaproteobacteria</taxon>
        <taxon>Acetobacterales</taxon>
        <taxon>Roseomonadaceae</taxon>
        <taxon>Roseomonas</taxon>
    </lineage>
</organism>
<dbReference type="PROSITE" id="PS51782">
    <property type="entry name" value="LYSM"/>
    <property type="match status" value="1"/>
</dbReference>
<comment type="caution">
    <text evidence="2">The sequence shown here is derived from an EMBL/GenBank/DDBJ whole genome shotgun (WGS) entry which is preliminary data.</text>
</comment>
<proteinExistence type="predicted"/>
<evidence type="ECO:0000259" key="1">
    <source>
        <dbReference type="PROSITE" id="PS51782"/>
    </source>
</evidence>
<gene>
    <name evidence="2" type="ORF">CR165_06960</name>
</gene>
<dbReference type="InterPro" id="IPR036779">
    <property type="entry name" value="LysM_dom_sf"/>
</dbReference>
<dbReference type="Pfam" id="PF01476">
    <property type="entry name" value="LysM"/>
    <property type="match status" value="1"/>
</dbReference>
<dbReference type="Gene3D" id="3.10.350.10">
    <property type="entry name" value="LysM domain"/>
    <property type="match status" value="1"/>
</dbReference>
<sequence length="343" mass="34996">MTDRTRLSLLGVAGAALGGGLAGWLMVVAAPSSGPSWPAAWFAPPAPLPGAASVPAPAPAAAPQVAAEITPRFDIARIGARGTAVVAGRAAPGAEVVLLRDGGHELGRARADARGEWVILPAEALPPGPHELSLAARTAHGALHRGGEALLVLVPAPEAGGAAAPEGPLAVLLPPAGGAAPRLLQAAGPAARPAAPPAGRALALDVVDYDDDGGLRFAGSAPAGSHLRLYIDQGHAGDTRADTEGRWALRPSTQAAPGLHTLRLDQLGPQGQVAARLELPFQRDAAGPAEGRIVVQPGHNLWRIARATYGRGTRYTIIYRANQEQIRDPGRIYPGQVFTLPPS</sequence>
<protein>
    <submittedName>
        <fullName evidence="2">Peptidoglycan-binding protein</fullName>
    </submittedName>
</protein>
<dbReference type="EMBL" id="PDOA01000003">
    <property type="protein sequence ID" value="PWC29668.1"/>
    <property type="molecule type" value="Genomic_DNA"/>
</dbReference>
<dbReference type="Proteomes" id="UP000245048">
    <property type="component" value="Unassembled WGS sequence"/>
</dbReference>
<dbReference type="CDD" id="cd00118">
    <property type="entry name" value="LysM"/>
    <property type="match status" value="1"/>
</dbReference>
<feature type="domain" description="LysM" evidence="1">
    <location>
        <begin position="291"/>
        <end position="340"/>
    </location>
</feature>